<dbReference type="SUPFAM" id="SSF46785">
    <property type="entry name" value="Winged helix' DNA-binding domain"/>
    <property type="match status" value="1"/>
</dbReference>
<evidence type="ECO:0000259" key="2">
    <source>
        <dbReference type="Pfam" id="PF03428"/>
    </source>
</evidence>
<name>A0A1W2ES00_9RHOB</name>
<feature type="region of interest" description="Disordered" evidence="1">
    <location>
        <begin position="246"/>
        <end position="265"/>
    </location>
</feature>
<gene>
    <name evidence="4" type="ORF">SAMN06295998_1376</name>
</gene>
<dbReference type="InterPro" id="IPR036390">
    <property type="entry name" value="WH_DNA-bd_sf"/>
</dbReference>
<dbReference type="InterPro" id="IPR021760">
    <property type="entry name" value="RepC_C"/>
</dbReference>
<evidence type="ECO:0000313" key="5">
    <source>
        <dbReference type="Proteomes" id="UP000192330"/>
    </source>
</evidence>
<dbReference type="InterPro" id="IPR005090">
    <property type="entry name" value="RepC_N"/>
</dbReference>
<dbReference type="RefSeq" id="WP_084355102.1">
    <property type="nucleotide sequence ID" value="NZ_FWYD01000037.1"/>
</dbReference>
<protein>
    <submittedName>
        <fullName evidence="4">Replication initiation protein RepC</fullName>
    </submittedName>
</protein>
<dbReference type="AlphaFoldDB" id="A0A1W2ES00"/>
<dbReference type="InterPro" id="IPR036388">
    <property type="entry name" value="WH-like_DNA-bd_sf"/>
</dbReference>
<dbReference type="OrthoDB" id="7488837at2"/>
<proteinExistence type="predicted"/>
<dbReference type="EMBL" id="FWYD01000037">
    <property type="protein sequence ID" value="SMD11908.1"/>
    <property type="molecule type" value="Genomic_DNA"/>
</dbReference>
<dbReference type="Gene3D" id="1.10.10.10">
    <property type="entry name" value="Winged helix-like DNA-binding domain superfamily/Winged helix DNA-binding domain"/>
    <property type="match status" value="1"/>
</dbReference>
<evidence type="ECO:0000259" key="3">
    <source>
        <dbReference type="Pfam" id="PF11800"/>
    </source>
</evidence>
<feature type="domain" description="Plasmid replication protein C C-terminal" evidence="3">
    <location>
        <begin position="306"/>
        <end position="405"/>
    </location>
</feature>
<keyword evidence="5" id="KW-1185">Reference proteome</keyword>
<dbReference type="Pfam" id="PF11800">
    <property type="entry name" value="RP-C_C"/>
    <property type="match status" value="1"/>
</dbReference>
<reference evidence="4 5" key="1">
    <citation type="submission" date="2017-04" db="EMBL/GenBank/DDBJ databases">
        <authorList>
            <person name="Afonso C.L."/>
            <person name="Miller P.J."/>
            <person name="Scott M.A."/>
            <person name="Spackman E."/>
            <person name="Goraichik I."/>
            <person name="Dimitrov K.M."/>
            <person name="Suarez D.L."/>
            <person name="Swayne D.E."/>
        </authorList>
    </citation>
    <scope>NUCLEOTIDE SEQUENCE [LARGE SCALE GENOMIC DNA]</scope>
    <source>
        <strain evidence="4 5">CGMCC 1.12644</strain>
    </source>
</reference>
<feature type="domain" description="Plasmid replication protein C N-terminal" evidence="2">
    <location>
        <begin position="11"/>
        <end position="182"/>
    </location>
</feature>
<dbReference type="Proteomes" id="UP000192330">
    <property type="component" value="Unassembled WGS sequence"/>
</dbReference>
<dbReference type="NCBIfam" id="NF040974">
    <property type="entry name" value="RepABC_RepC"/>
    <property type="match status" value="1"/>
</dbReference>
<evidence type="ECO:0000256" key="1">
    <source>
        <dbReference type="SAM" id="MobiDB-lite"/>
    </source>
</evidence>
<dbReference type="InterPro" id="IPR047611">
    <property type="entry name" value="RepABC_RepC"/>
</dbReference>
<organism evidence="4 5">
    <name type="scientific">Primorskyibacter flagellatus</name>
    <dbReference type="NCBI Taxonomy" id="1387277"/>
    <lineage>
        <taxon>Bacteria</taxon>
        <taxon>Pseudomonadati</taxon>
        <taxon>Pseudomonadota</taxon>
        <taxon>Alphaproteobacteria</taxon>
        <taxon>Rhodobacterales</taxon>
        <taxon>Roseobacteraceae</taxon>
        <taxon>Primorskyibacter</taxon>
    </lineage>
</organism>
<accession>A0A1W2ES00</accession>
<sequence>MDYTPVTPFRRSVNAAILKHHAAAQQEVPPSGVNKWEALRELAAARIAFGLSDRDLSVLQALVSFHQSTILGGNESELVVHPSNKAICERLNGMPCSTMRRHLANLVQTGFVVRRDSPNGKRYARRYGDEKIAFGFDLAPLAQRFPEVCKAAEAVRAAEERYRRLRSAVSLMRRDLVGLVEYGRSLRPDLAVWDQASDLAVLTARDLRRKLDFAELQQIEATLSKALDATRGLLEGDQTENMSTNAVINEQHHNNSDKDSYDSELRLEKAQGDCTASHHMSASVAIDESGKVDEPVSKVDHLPRIPLGLVLAACREYQTYANPPVRHWHDLVRVADVIRPMMGISPSAWDEAKRYMGPEEAAVVIVAMLERFGDIHSPGGYLRSLSAKAALGEFSCGPMIMALMRKDAA</sequence>
<dbReference type="NCBIfam" id="NF010396">
    <property type="entry name" value="PRK13824.1"/>
    <property type="match status" value="1"/>
</dbReference>
<feature type="compositionally biased region" description="Basic and acidic residues" evidence="1">
    <location>
        <begin position="250"/>
        <end position="265"/>
    </location>
</feature>
<evidence type="ECO:0000313" key="4">
    <source>
        <dbReference type="EMBL" id="SMD11908.1"/>
    </source>
</evidence>
<dbReference type="Pfam" id="PF03428">
    <property type="entry name" value="RP-C"/>
    <property type="match status" value="1"/>
</dbReference>
<dbReference type="STRING" id="1387277.SAMN06295998_1376"/>